<reference evidence="2" key="1">
    <citation type="journal article" date="2017" name="Mycologia">
        <title>Fusarium algeriense, sp. nov., a novel toxigenic crown rot pathogen of durum wheat from Algeria is nested in the Fusarium burgessii species complex.</title>
        <authorList>
            <person name="Laraba I."/>
            <person name="Keddad A."/>
            <person name="Boureghda H."/>
            <person name="Abdallah N."/>
            <person name="Vaughan M.M."/>
            <person name="Proctor R.H."/>
            <person name="Busman M."/>
            <person name="O'Donnell K."/>
        </authorList>
    </citation>
    <scope>NUCLEOTIDE SEQUENCE</scope>
    <source>
        <strain evidence="2">NRRL 25174</strain>
    </source>
</reference>
<dbReference type="OrthoDB" id="3439209at2759"/>
<comment type="caution">
    <text evidence="2">The sequence shown here is derived from an EMBL/GenBank/DDBJ whole genome shotgun (WGS) entry which is preliminary data.</text>
</comment>
<keyword evidence="3" id="KW-1185">Reference proteome</keyword>
<proteinExistence type="predicted"/>
<evidence type="ECO:0000313" key="2">
    <source>
        <dbReference type="EMBL" id="KAF4341038.1"/>
    </source>
</evidence>
<accession>A0A9P5E0C4</accession>
<protein>
    <submittedName>
        <fullName evidence="2">Uncharacterized protein</fullName>
    </submittedName>
</protein>
<feature type="region of interest" description="Disordered" evidence="1">
    <location>
        <begin position="128"/>
        <end position="147"/>
    </location>
</feature>
<dbReference type="Proteomes" id="UP000730481">
    <property type="component" value="Unassembled WGS sequence"/>
</dbReference>
<reference evidence="2" key="2">
    <citation type="submission" date="2020-02" db="EMBL/GenBank/DDBJ databases">
        <title>Identification and distribution of gene clusters putatively required for synthesis of sphingolipid metabolism inhibitors in phylogenetically diverse species of the filamentous fungus Fusarium.</title>
        <authorList>
            <person name="Kim H.-S."/>
            <person name="Busman M."/>
            <person name="Brown D.W."/>
            <person name="Divon H."/>
            <person name="Uhlig S."/>
            <person name="Proctor R.H."/>
        </authorList>
    </citation>
    <scope>NUCLEOTIDE SEQUENCE</scope>
    <source>
        <strain evidence="2">NRRL 25174</strain>
    </source>
</reference>
<name>A0A9P5E0C4_9HYPO</name>
<organism evidence="2 3">
    <name type="scientific">Fusarium beomiforme</name>
    <dbReference type="NCBI Taxonomy" id="44412"/>
    <lineage>
        <taxon>Eukaryota</taxon>
        <taxon>Fungi</taxon>
        <taxon>Dikarya</taxon>
        <taxon>Ascomycota</taxon>
        <taxon>Pezizomycotina</taxon>
        <taxon>Sordariomycetes</taxon>
        <taxon>Hypocreomycetidae</taxon>
        <taxon>Hypocreales</taxon>
        <taxon>Nectriaceae</taxon>
        <taxon>Fusarium</taxon>
        <taxon>Fusarium burgessii species complex</taxon>
    </lineage>
</organism>
<gene>
    <name evidence="2" type="ORF">FBEOM_5089</name>
</gene>
<dbReference type="AlphaFoldDB" id="A0A9P5E0C4"/>
<evidence type="ECO:0000313" key="3">
    <source>
        <dbReference type="Proteomes" id="UP000730481"/>
    </source>
</evidence>
<dbReference type="EMBL" id="PVQB02000206">
    <property type="protein sequence ID" value="KAF4341038.1"/>
    <property type="molecule type" value="Genomic_DNA"/>
</dbReference>
<sequence>MEWPRFPDEGSLAPLYNPQFWPGFYSSFFSPHHFTPQSLSQYQQSLLSSQSSLLPSSFAPSDSTSLGYSVSSQVLRPQPSLLAAAAPLVCSYFHAINSFTNIKVEPPSPSPTPSCTSDQDAMSSVPVLPATYGTDTAPGSASSADVGSGLSRARVSQAWARYQRICIMLEDERITPDLKGPELNDLIRLLMRVPVHPADQRDFVHRAREHGVSYNSIKDFGELGVSVTTLRGWERSMVKPAHARPRAPVWERQDVNIMKLAVAKLRCERDIKDSGFWRKVEEEMPKLGASHGFSAQAIAAKYYGRRRGDLARKAALKAGQ</sequence>
<feature type="compositionally biased region" description="Polar residues" evidence="1">
    <location>
        <begin position="133"/>
        <end position="145"/>
    </location>
</feature>
<evidence type="ECO:0000256" key="1">
    <source>
        <dbReference type="SAM" id="MobiDB-lite"/>
    </source>
</evidence>